<keyword evidence="2" id="KW-1185">Reference proteome</keyword>
<evidence type="ECO:0008006" key="3">
    <source>
        <dbReference type="Google" id="ProtNLM"/>
    </source>
</evidence>
<dbReference type="RefSeq" id="WP_114021656.1">
    <property type="nucleotide sequence ID" value="NZ_QOIN01000039.1"/>
</dbReference>
<sequence>MTSALITLCVALTGYFATYLNGLRLSQRERGLERLNRQLAELYGPLLALVEANHGAYRMFSRLHPRDDGRSLFQHHPDRPGDQPPTDEELAEWRTWTEAIILPNQRAMRQIFTTKADLLVEPEMPGLLMELYVFSAIDEIELPRWITGTRTQLPQEYPAGAATRYVRARFDELKRKQTRLLGSRG</sequence>
<accession>A0A367F380</accession>
<name>A0A367F380_9ACTN</name>
<proteinExistence type="predicted"/>
<protein>
    <recommendedName>
        <fullName evidence="3">CHASE domain-containing protein</fullName>
    </recommendedName>
</protein>
<comment type="caution">
    <text evidence="1">The sequence shown here is derived from an EMBL/GenBank/DDBJ whole genome shotgun (WGS) entry which is preliminary data.</text>
</comment>
<organism evidence="1 2">
    <name type="scientific">Streptomyces diacarni</name>
    <dbReference type="NCBI Taxonomy" id="2800381"/>
    <lineage>
        <taxon>Bacteria</taxon>
        <taxon>Bacillati</taxon>
        <taxon>Actinomycetota</taxon>
        <taxon>Actinomycetes</taxon>
        <taxon>Kitasatosporales</taxon>
        <taxon>Streptomycetaceae</taxon>
        <taxon>Streptomyces</taxon>
    </lineage>
</organism>
<dbReference type="EMBL" id="QOIN01000039">
    <property type="protein sequence ID" value="RCG24806.1"/>
    <property type="molecule type" value="Genomic_DNA"/>
</dbReference>
<evidence type="ECO:0000313" key="2">
    <source>
        <dbReference type="Proteomes" id="UP000252914"/>
    </source>
</evidence>
<dbReference type="Proteomes" id="UP000252914">
    <property type="component" value="Unassembled WGS sequence"/>
</dbReference>
<evidence type="ECO:0000313" key="1">
    <source>
        <dbReference type="EMBL" id="RCG24806.1"/>
    </source>
</evidence>
<reference evidence="1 2" key="1">
    <citation type="submission" date="2018-06" db="EMBL/GenBank/DDBJ databases">
        <title>Streptomyces reniochalinae sp. nov. and Streptomyces diacarnus sp. nov. from marine sponges.</title>
        <authorList>
            <person name="Li L."/>
        </authorList>
    </citation>
    <scope>NUCLEOTIDE SEQUENCE [LARGE SCALE GENOMIC DNA]</scope>
    <source>
        <strain evidence="1 2">LHW51701</strain>
    </source>
</reference>
<dbReference type="AlphaFoldDB" id="A0A367F380"/>
<gene>
    <name evidence="1" type="ORF">DTL70_10780</name>
</gene>